<accession>A0A1I8FNF9</accession>
<dbReference type="PANTHER" id="PTHR46957">
    <property type="entry name" value="CYTOKINE RECEPTOR"/>
    <property type="match status" value="1"/>
</dbReference>
<keyword evidence="1" id="KW-0812">Transmembrane</keyword>
<evidence type="ECO:0000313" key="4">
    <source>
        <dbReference type="WBParaSite" id="maker-unitig_41012-snap-gene-0.2-mRNA-1"/>
    </source>
</evidence>
<dbReference type="Proteomes" id="UP000095280">
    <property type="component" value="Unplaced"/>
</dbReference>
<dbReference type="AlphaFoldDB" id="A0A1I8FNF9"/>
<dbReference type="InterPro" id="IPR036116">
    <property type="entry name" value="FN3_sf"/>
</dbReference>
<name>A0A1I8FNF9_9PLAT</name>
<dbReference type="CDD" id="cd00063">
    <property type="entry name" value="FN3"/>
    <property type="match status" value="3"/>
</dbReference>
<dbReference type="SUPFAM" id="SSF49265">
    <property type="entry name" value="Fibronectin type III"/>
    <property type="match status" value="4"/>
</dbReference>
<feature type="transmembrane region" description="Helical" evidence="1">
    <location>
        <begin position="907"/>
        <end position="928"/>
    </location>
</feature>
<feature type="domain" description="Fibronectin type-III" evidence="2">
    <location>
        <begin position="196"/>
        <end position="297"/>
    </location>
</feature>
<dbReference type="PROSITE" id="PS50853">
    <property type="entry name" value="FN3"/>
    <property type="match status" value="1"/>
</dbReference>
<reference evidence="4" key="1">
    <citation type="submission" date="2016-11" db="UniProtKB">
        <authorList>
            <consortium name="WormBaseParasite"/>
        </authorList>
    </citation>
    <scope>IDENTIFICATION</scope>
</reference>
<dbReference type="InterPro" id="IPR003961">
    <property type="entry name" value="FN3_dom"/>
</dbReference>
<dbReference type="InterPro" id="IPR050713">
    <property type="entry name" value="RTP_Phos/Ushers"/>
</dbReference>
<protein>
    <submittedName>
        <fullName evidence="4">Fibronectin type-III domain-containing protein</fullName>
    </submittedName>
</protein>
<dbReference type="WBParaSite" id="maker-unitig_41012-snap-gene-0.2-mRNA-1">
    <property type="protein sequence ID" value="maker-unitig_41012-snap-gene-0.2-mRNA-1"/>
    <property type="gene ID" value="maker-unitig_41012-snap-gene-0.2"/>
</dbReference>
<dbReference type="PANTHER" id="PTHR46957:SF3">
    <property type="entry name" value="CYTOKINE RECEPTOR"/>
    <property type="match status" value="1"/>
</dbReference>
<dbReference type="GO" id="GO:0016020">
    <property type="term" value="C:membrane"/>
    <property type="evidence" value="ECO:0007669"/>
    <property type="project" value="UniProtKB-SubCell"/>
</dbReference>
<dbReference type="Pfam" id="PF00041">
    <property type="entry name" value="fn3"/>
    <property type="match status" value="1"/>
</dbReference>
<proteinExistence type="predicted"/>
<dbReference type="InterPro" id="IPR013783">
    <property type="entry name" value="Ig-like_fold"/>
</dbReference>
<evidence type="ECO:0000313" key="3">
    <source>
        <dbReference type="Proteomes" id="UP000095280"/>
    </source>
</evidence>
<sequence>PRLNASSATFSTDFKLDAVTLANSALSAVWTSTVAIGADFLSIDLKSSKLNMNKKETFDKLKAEFKGEYAYSDNVTIEVVAVAEKDGLVQNSSGTYTVVQRTDPSAPNATWTSVNSRSLKVKLEATSHSELLIAQLSNIAGNVLFNKSCPRWVQSCELEFQPLSPHTNYSLNVNAAYYERTVPPTLQATPQDSPSAPQDAQANNFSTDWLQLSWSPPSEPNGVIIAYTVRCFANGIGSGVNSVPKNVTLDAGTNTTFYATINDLSPGVQYDCSASPRFGTEQVTERSASVCQPPRQGVVSLWKSFQFSRGLIFEYVLRLDKINVSSGNSPISCSFAARIVCTDCSRRQLPGPLSELDGCSNVTNSSFSYSQTNGQDLQVDTGDILEPYTPYRITVWPVNRAGPGPSSTSSVARTLEQPSERSILTPDRRQIDLNFGLPAVTRGRIMAYTVSLSASNGSCIGGYVMDLNLTCELSPPDKCNVSDTVNQLLSGCSQISNISSSAPIKLLGLWPWANYSVSVTPVSQTLAGQTWSRTDRTLPDTPDPPEGLNVKEIGDTFAVLGWTPPTMLNGVFQQYWFRIETGSVKSLWTSLTDYSLETYRATPSLTDMESSYSHGLCDVRYNVVRNSSTPKTETGATHLAPDLLPYTWYHFTIEAKVEFNGATETAAVTPPAGIVIRTDPYKATKPRGFACSPVPNQLNKVRCTWQQPDRFNGVPIRYELQLLNTPPGVKVFETLPYNASTLGLTITSLAYIKPEDQLRFGVLLVNTPGGEIKGFEEQISTPVEITPGKAYSVPGVNIQLAQDKLSDAEWTLDGDRNYAGSDRGYKRPYAFQRQLRLGTRQHGAVPRASSASRLAAPSSVVDETTVIIGQRLRGLRRRVQRSADCGCSLSNANIKFTTGFNHLLRQLIGGIVGGVLGALLVVLPSWFYSLNEWTSARA</sequence>
<organism evidence="3 4">
    <name type="scientific">Macrostomum lignano</name>
    <dbReference type="NCBI Taxonomy" id="282301"/>
    <lineage>
        <taxon>Eukaryota</taxon>
        <taxon>Metazoa</taxon>
        <taxon>Spiralia</taxon>
        <taxon>Lophotrochozoa</taxon>
        <taxon>Platyhelminthes</taxon>
        <taxon>Rhabditophora</taxon>
        <taxon>Macrostomorpha</taxon>
        <taxon>Macrostomida</taxon>
        <taxon>Macrostomidae</taxon>
        <taxon>Macrostomum</taxon>
    </lineage>
</organism>
<evidence type="ECO:0000259" key="2">
    <source>
        <dbReference type="PROSITE" id="PS50853"/>
    </source>
</evidence>
<dbReference type="Gene3D" id="2.60.40.10">
    <property type="entry name" value="Immunoglobulins"/>
    <property type="match status" value="3"/>
</dbReference>
<dbReference type="SMART" id="SM00060">
    <property type="entry name" value="FN3"/>
    <property type="match status" value="4"/>
</dbReference>
<evidence type="ECO:0000256" key="1">
    <source>
        <dbReference type="SAM" id="Phobius"/>
    </source>
</evidence>
<keyword evidence="3" id="KW-1185">Reference proteome</keyword>
<keyword evidence="1" id="KW-1133">Transmembrane helix</keyword>
<keyword evidence="1" id="KW-0472">Membrane</keyword>